<evidence type="ECO:0008006" key="8">
    <source>
        <dbReference type="Google" id="ProtNLM"/>
    </source>
</evidence>
<name>A0AAV0S458_9ROSI</name>
<dbReference type="Pfam" id="PF03514">
    <property type="entry name" value="GRAS"/>
    <property type="match status" value="1"/>
</dbReference>
<sequence>MMQALASWLWDRPVEMLRIKPVAPKKIITVYHVLDLREEIFNSDCKEALVVYSEFYLRSLVPCLDRMEGLMKVIRGLKPRIVVVLEMESNHNLTTLSPRFVKDLFSFTSVFDFLELSAMVLYHAKLVLKEFPCGKYCKTRVDGKSLIVGWKETPMISISSWKFVR</sequence>
<evidence type="ECO:0000256" key="2">
    <source>
        <dbReference type="ARBA" id="ARBA00023015"/>
    </source>
</evidence>
<dbReference type="PANTHER" id="PTHR31636">
    <property type="entry name" value="OSJNBA0084A10.13 PROTEIN-RELATED"/>
    <property type="match status" value="1"/>
</dbReference>
<organism evidence="6 7">
    <name type="scientific">Linum tenue</name>
    <dbReference type="NCBI Taxonomy" id="586396"/>
    <lineage>
        <taxon>Eukaryota</taxon>
        <taxon>Viridiplantae</taxon>
        <taxon>Streptophyta</taxon>
        <taxon>Embryophyta</taxon>
        <taxon>Tracheophyta</taxon>
        <taxon>Spermatophyta</taxon>
        <taxon>Magnoliopsida</taxon>
        <taxon>eudicotyledons</taxon>
        <taxon>Gunneridae</taxon>
        <taxon>Pentapetalae</taxon>
        <taxon>rosids</taxon>
        <taxon>fabids</taxon>
        <taxon>Malpighiales</taxon>
        <taxon>Linaceae</taxon>
        <taxon>Linum</taxon>
    </lineage>
</organism>
<proteinExistence type="inferred from homology"/>
<dbReference type="InterPro" id="IPR005202">
    <property type="entry name" value="TF_GRAS"/>
</dbReference>
<comment type="caution">
    <text evidence="5">Lacks conserved residue(s) required for the propagation of feature annotation.</text>
</comment>
<protein>
    <recommendedName>
        <fullName evidence="8">DELLA protein</fullName>
    </recommendedName>
</protein>
<comment type="similarity">
    <text evidence="5">Belongs to the GRAS family.</text>
</comment>
<keyword evidence="3" id="KW-0804">Transcription</keyword>
<evidence type="ECO:0000256" key="3">
    <source>
        <dbReference type="ARBA" id="ARBA00023163"/>
    </source>
</evidence>
<dbReference type="GO" id="GO:0005634">
    <property type="term" value="C:nucleus"/>
    <property type="evidence" value="ECO:0007669"/>
    <property type="project" value="UniProtKB-SubCell"/>
</dbReference>
<keyword evidence="7" id="KW-1185">Reference proteome</keyword>
<dbReference type="AlphaFoldDB" id="A0AAV0S458"/>
<evidence type="ECO:0000256" key="5">
    <source>
        <dbReference type="PROSITE-ProRule" id="PRU01191"/>
    </source>
</evidence>
<comment type="subcellular location">
    <subcellularLocation>
        <location evidence="1">Nucleus</location>
    </subcellularLocation>
</comment>
<evidence type="ECO:0000256" key="1">
    <source>
        <dbReference type="ARBA" id="ARBA00004123"/>
    </source>
</evidence>
<evidence type="ECO:0000256" key="4">
    <source>
        <dbReference type="ARBA" id="ARBA00023242"/>
    </source>
</evidence>
<gene>
    <name evidence="6" type="ORF">LITE_LOCUS50937</name>
</gene>
<feature type="region of interest" description="SAW" evidence="5">
    <location>
        <begin position="142"/>
        <end position="165"/>
    </location>
</feature>
<accession>A0AAV0S458</accession>
<dbReference type="EMBL" id="CAMGYJ010000011">
    <property type="protein sequence ID" value="CAI0626626.1"/>
    <property type="molecule type" value="Genomic_DNA"/>
</dbReference>
<keyword evidence="4" id="KW-0539">Nucleus</keyword>
<dbReference type="Proteomes" id="UP001154282">
    <property type="component" value="Unassembled WGS sequence"/>
</dbReference>
<reference evidence="6" key="1">
    <citation type="submission" date="2022-08" db="EMBL/GenBank/DDBJ databases">
        <authorList>
            <person name="Gutierrez-Valencia J."/>
        </authorList>
    </citation>
    <scope>NUCLEOTIDE SEQUENCE</scope>
</reference>
<comment type="caution">
    <text evidence="6">The sequence shown here is derived from an EMBL/GenBank/DDBJ whole genome shotgun (WGS) entry which is preliminary data.</text>
</comment>
<evidence type="ECO:0000313" key="6">
    <source>
        <dbReference type="EMBL" id="CAI0626626.1"/>
    </source>
</evidence>
<keyword evidence="2" id="KW-0805">Transcription regulation</keyword>
<dbReference type="PROSITE" id="PS50985">
    <property type="entry name" value="GRAS"/>
    <property type="match status" value="1"/>
</dbReference>
<evidence type="ECO:0000313" key="7">
    <source>
        <dbReference type="Proteomes" id="UP001154282"/>
    </source>
</evidence>